<evidence type="ECO:0000313" key="8">
    <source>
        <dbReference type="EMBL" id="ARU57040.1"/>
    </source>
</evidence>
<feature type="transmembrane region" description="Helical" evidence="6">
    <location>
        <begin position="305"/>
        <end position="323"/>
    </location>
</feature>
<dbReference type="OrthoDB" id="9787815at2"/>
<dbReference type="EMBL" id="CP021425">
    <property type="protein sequence ID" value="ARU57040.1"/>
    <property type="molecule type" value="Genomic_DNA"/>
</dbReference>
<proteinExistence type="predicted"/>
<evidence type="ECO:0000256" key="5">
    <source>
        <dbReference type="ARBA" id="ARBA00023136"/>
    </source>
</evidence>
<feature type="transmembrane region" description="Helical" evidence="6">
    <location>
        <begin position="368"/>
        <end position="392"/>
    </location>
</feature>
<sequence length="428" mass="45988">MKNHKFIARKTVPASVIVLLTSLYFAQGFPAGLLVQALPPILRDAGVPVEYIGLLKLLAVPWVLKFLWAPFMDRFYSDRLGAHRGWILIMQFGLVAILVLLSFFSPYEMSTALIVVFLLLLFVMNTGCATQDIATDGLAVKLLVPEQRGIGNSIQVSGYKLGMMLGGAAILFGMDVVGWQWTFLAMAGTMVLLTVSVYLFREAPQYGAPSNVSLASSTQTNSFLGLFVGAYKGFVSQPGILLWLVVLLTYKVADSLASAMIKPLLIDLNYSLTEVGQITLISSVTGLLGAIAGGYIYVIAGAKRCLIGLGALQALSLGAYGLVETQNLNHIVVYIVACTEQMLDGMTTVALFALMMDHCRKGSESTDYTVQACLQIVIAGVGAVSAGIGVKFLGYAPVFYSAAALGLIALIPVWLLFRRYPKGSALIR</sequence>
<feature type="transmembrane region" description="Helical" evidence="6">
    <location>
        <begin position="150"/>
        <end position="172"/>
    </location>
</feature>
<dbReference type="PROSITE" id="PS50850">
    <property type="entry name" value="MFS"/>
    <property type="match status" value="1"/>
</dbReference>
<evidence type="ECO:0000256" key="3">
    <source>
        <dbReference type="ARBA" id="ARBA00022692"/>
    </source>
</evidence>
<gene>
    <name evidence="8" type="ORF">OLMES_2996</name>
</gene>
<dbReference type="RefSeq" id="WP_087461972.1">
    <property type="nucleotide sequence ID" value="NZ_CP021425.1"/>
</dbReference>
<dbReference type="PANTHER" id="PTHR12778:SF10">
    <property type="entry name" value="MAJOR FACILITATOR SUPERFAMILY DOMAIN-CONTAINING PROTEIN 3"/>
    <property type="match status" value="1"/>
</dbReference>
<feature type="transmembrane region" description="Helical" evidence="6">
    <location>
        <begin position="52"/>
        <end position="73"/>
    </location>
</feature>
<evidence type="ECO:0000256" key="2">
    <source>
        <dbReference type="ARBA" id="ARBA00022448"/>
    </source>
</evidence>
<feature type="transmembrane region" description="Helical" evidence="6">
    <location>
        <begin position="240"/>
        <end position="266"/>
    </location>
</feature>
<dbReference type="InterPro" id="IPR004752">
    <property type="entry name" value="AmpG_permease/AT-1"/>
</dbReference>
<dbReference type="SUPFAM" id="SSF103473">
    <property type="entry name" value="MFS general substrate transporter"/>
    <property type="match status" value="1"/>
</dbReference>
<evidence type="ECO:0000256" key="4">
    <source>
        <dbReference type="ARBA" id="ARBA00022989"/>
    </source>
</evidence>
<dbReference type="KEGG" id="ome:OLMES_2996"/>
<dbReference type="Proteomes" id="UP000196027">
    <property type="component" value="Chromosome"/>
</dbReference>
<keyword evidence="3 6" id="KW-0812">Transmembrane</keyword>
<dbReference type="CDD" id="cd17485">
    <property type="entry name" value="MFS_MFSD3"/>
    <property type="match status" value="1"/>
</dbReference>
<organism evidence="8 9">
    <name type="scientific">Oleiphilus messinensis</name>
    <dbReference type="NCBI Taxonomy" id="141451"/>
    <lineage>
        <taxon>Bacteria</taxon>
        <taxon>Pseudomonadati</taxon>
        <taxon>Pseudomonadota</taxon>
        <taxon>Gammaproteobacteria</taxon>
        <taxon>Oceanospirillales</taxon>
        <taxon>Oleiphilaceae</taxon>
        <taxon>Oleiphilus</taxon>
    </lineage>
</organism>
<dbReference type="InterPro" id="IPR011701">
    <property type="entry name" value="MFS"/>
</dbReference>
<feature type="transmembrane region" description="Helical" evidence="6">
    <location>
        <begin position="398"/>
        <end position="417"/>
    </location>
</feature>
<dbReference type="InterPro" id="IPR036259">
    <property type="entry name" value="MFS_trans_sf"/>
</dbReference>
<dbReference type="PANTHER" id="PTHR12778">
    <property type="entry name" value="SOLUTE CARRIER FAMILY 33 ACETYL-COA TRANSPORTER -RELATED"/>
    <property type="match status" value="1"/>
</dbReference>
<dbReference type="Gene3D" id="1.20.1250.20">
    <property type="entry name" value="MFS general substrate transporter like domains"/>
    <property type="match status" value="2"/>
</dbReference>
<keyword evidence="4 6" id="KW-1133">Transmembrane helix</keyword>
<dbReference type="GO" id="GO:0022857">
    <property type="term" value="F:transmembrane transporter activity"/>
    <property type="evidence" value="ECO:0007669"/>
    <property type="project" value="InterPro"/>
</dbReference>
<evidence type="ECO:0000256" key="6">
    <source>
        <dbReference type="SAM" id="Phobius"/>
    </source>
</evidence>
<feature type="transmembrane region" description="Helical" evidence="6">
    <location>
        <begin position="110"/>
        <end position="129"/>
    </location>
</feature>
<dbReference type="InterPro" id="IPR020846">
    <property type="entry name" value="MFS_dom"/>
</dbReference>
<dbReference type="Pfam" id="PF07690">
    <property type="entry name" value="MFS_1"/>
    <property type="match status" value="1"/>
</dbReference>
<name>A0A1Y0I9X6_9GAMM</name>
<keyword evidence="5 6" id="KW-0472">Membrane</keyword>
<feature type="domain" description="Major facilitator superfamily (MFS) profile" evidence="7">
    <location>
        <begin position="16"/>
        <end position="421"/>
    </location>
</feature>
<evidence type="ECO:0000313" key="9">
    <source>
        <dbReference type="Proteomes" id="UP000196027"/>
    </source>
</evidence>
<evidence type="ECO:0000259" key="7">
    <source>
        <dbReference type="PROSITE" id="PS50850"/>
    </source>
</evidence>
<feature type="transmembrane region" description="Helical" evidence="6">
    <location>
        <begin position="85"/>
        <end position="104"/>
    </location>
</feature>
<keyword evidence="9" id="KW-1185">Reference proteome</keyword>
<reference evidence="8 9" key="1">
    <citation type="submission" date="2017-05" db="EMBL/GenBank/DDBJ databases">
        <title>Genomic insights into alkan degradation activity of Oleiphilus messinensis.</title>
        <authorList>
            <person name="Kozyavkin S.A."/>
            <person name="Slesarev A.I."/>
            <person name="Golyshin P.N."/>
            <person name="Korzhenkov A."/>
            <person name="Golyshina O.N."/>
            <person name="Toshchakov S.V."/>
        </authorList>
    </citation>
    <scope>NUCLEOTIDE SEQUENCE [LARGE SCALE GENOMIC DNA]</scope>
    <source>
        <strain evidence="8 9">ME102</strain>
    </source>
</reference>
<keyword evidence="2" id="KW-0813">Transport</keyword>
<protein>
    <submittedName>
        <fullName evidence="8">Major facilitator superfamily permease</fullName>
    </submittedName>
</protein>
<feature type="transmembrane region" description="Helical" evidence="6">
    <location>
        <begin position="278"/>
        <end position="298"/>
    </location>
</feature>
<accession>A0A1Y0I9X6</accession>
<evidence type="ECO:0000256" key="1">
    <source>
        <dbReference type="ARBA" id="ARBA00004141"/>
    </source>
</evidence>
<comment type="subcellular location">
    <subcellularLocation>
        <location evidence="1">Membrane</location>
        <topology evidence="1">Multi-pass membrane protein</topology>
    </subcellularLocation>
</comment>
<feature type="transmembrane region" description="Helical" evidence="6">
    <location>
        <begin position="329"/>
        <end position="356"/>
    </location>
</feature>
<dbReference type="GO" id="GO:0016020">
    <property type="term" value="C:membrane"/>
    <property type="evidence" value="ECO:0007669"/>
    <property type="project" value="UniProtKB-SubCell"/>
</dbReference>
<dbReference type="AlphaFoldDB" id="A0A1Y0I9X6"/>
<feature type="transmembrane region" description="Helical" evidence="6">
    <location>
        <begin position="178"/>
        <end position="200"/>
    </location>
</feature>